<proteinExistence type="predicted"/>
<dbReference type="InterPro" id="IPR002869">
    <property type="entry name" value="Pyrv_flavodox_OxRed_cen"/>
</dbReference>
<dbReference type="HOGENOM" id="CLU_1782599_0_0_2"/>
<dbReference type="GeneID" id="9751139"/>
<sequence length="147" mass="16739">MSEVREIIFYGKSGDGVHAVADQLVQRLIKQGFYVISYPEYDPERRETLAKIHVRVSREPIHVRGPVMNPEIAVFFDVRLLRDNQEALGARKIIVNSPSRELVTKYVGNVNGEIISINLNELRRTGADYTTQVVNLIIDTLLNGYTR</sequence>
<dbReference type="PANTHER" id="PTHR43366:SF1">
    <property type="entry name" value="PYRUVATE SYNTHASE SUBUNIT PORC"/>
    <property type="match status" value="1"/>
</dbReference>
<organism evidence="5 6">
    <name type="scientific">Vulcanisaeta distributa (strain DSM 14429 / JCM 11212 / NBRC 100878 / IC-017)</name>
    <dbReference type="NCBI Taxonomy" id="572478"/>
    <lineage>
        <taxon>Archaea</taxon>
        <taxon>Thermoproteota</taxon>
        <taxon>Thermoprotei</taxon>
        <taxon>Thermoproteales</taxon>
        <taxon>Thermoproteaceae</taxon>
        <taxon>Vulcanisaeta</taxon>
    </lineage>
</organism>
<accession>E1QT42</accession>
<keyword evidence="5" id="KW-0670">Pyruvate</keyword>
<dbReference type="InterPro" id="IPR019752">
    <property type="entry name" value="Pyrv/ketoisovalerate_OxRed_cat"/>
</dbReference>
<protein>
    <recommendedName>
        <fullName evidence="1">pyruvate synthase</fullName>
        <ecNumber evidence="1">1.2.7.1</ecNumber>
    </recommendedName>
</protein>
<reference evidence="6" key="2">
    <citation type="journal article" date="2010" name="Stand. Genomic Sci.">
        <title>Complete genome sequence of Vulcanisaeta distributa type strain (IC-017T).</title>
        <authorList>
            <person name="Mavromatis K."/>
            <person name="Sikorski J."/>
            <person name="Pabst E."/>
            <person name="Teshima H."/>
            <person name="Lapidus A."/>
            <person name="Lucas S."/>
            <person name="Nolan M."/>
            <person name="Glavina Del Rio T."/>
            <person name="Cheng J."/>
            <person name="Bruce D."/>
            <person name="Goodwin L."/>
            <person name="Pitluck S."/>
            <person name="Liolios K."/>
            <person name="Ivanova N."/>
            <person name="Mikhailova N."/>
            <person name="Pati A."/>
            <person name="Chen A."/>
            <person name="Palaniappan K."/>
            <person name="Land M."/>
            <person name="Hauser L."/>
            <person name="Chang Y."/>
            <person name="Jeffries C."/>
            <person name="Rohde M."/>
            <person name="Spring S."/>
            <person name="Goker M."/>
            <person name="Wirth R."/>
            <person name="Woyke T."/>
            <person name="Bristow J."/>
            <person name="Eisen J."/>
            <person name="Markowitz V."/>
            <person name="Hugenholtz P."/>
            <person name="Klenk H."/>
            <person name="Kyrpides N."/>
        </authorList>
    </citation>
    <scope>NUCLEOTIDE SEQUENCE [LARGE SCALE GENOMIC DNA]</scope>
    <source>
        <strain evidence="6">DSM 14429 / JCM 11212 / NBRC 100878 / IC-017</strain>
    </source>
</reference>
<evidence type="ECO:0000256" key="1">
    <source>
        <dbReference type="ARBA" id="ARBA00012822"/>
    </source>
</evidence>
<evidence type="ECO:0000256" key="2">
    <source>
        <dbReference type="ARBA" id="ARBA00023002"/>
    </source>
</evidence>
<evidence type="ECO:0000256" key="3">
    <source>
        <dbReference type="ARBA" id="ARBA00049357"/>
    </source>
</evidence>
<dbReference type="SUPFAM" id="SSF53323">
    <property type="entry name" value="Pyruvate-ferredoxin oxidoreductase, PFOR, domain III"/>
    <property type="match status" value="1"/>
</dbReference>
<dbReference type="PANTHER" id="PTHR43366">
    <property type="entry name" value="PYRUVATE SYNTHASE SUBUNIT PORC"/>
    <property type="match status" value="1"/>
</dbReference>
<keyword evidence="6" id="KW-1185">Reference proteome</keyword>
<reference evidence="5 6" key="1">
    <citation type="journal article" date="2010" name="Stand. Genomic Sci.">
        <title>Complete genome sequence of Vulcanisaeta distributa type strain (IC-017).</title>
        <authorList>
            <person name="Mavromatis K."/>
            <person name="Sikorski J."/>
            <person name="Pabst E."/>
            <person name="Teshima H."/>
            <person name="Lapidus A."/>
            <person name="Lucas S."/>
            <person name="Nolan M."/>
            <person name="Glavina Del Rio T."/>
            <person name="Cheng J.F."/>
            <person name="Bruce D."/>
            <person name="Goodwin L."/>
            <person name="Pitluck S."/>
            <person name="Liolios K."/>
            <person name="Ivanova N."/>
            <person name="Mikhailova N."/>
            <person name="Pati A."/>
            <person name="Chen A."/>
            <person name="Palaniappan K."/>
            <person name="Land M."/>
            <person name="Hauser L."/>
            <person name="Chang Y.J."/>
            <person name="Jeffries C.D."/>
            <person name="Rohde M."/>
            <person name="Spring S."/>
            <person name="Goker M."/>
            <person name="Wirth R."/>
            <person name="Woyke T."/>
            <person name="Bristow J."/>
            <person name="Eisen J.A."/>
            <person name="Markowitz V."/>
            <person name="Hugenholtz P."/>
            <person name="Klenk H.P."/>
            <person name="Kyrpides N.C."/>
        </authorList>
    </citation>
    <scope>NUCLEOTIDE SEQUENCE [LARGE SCALE GENOMIC DNA]</scope>
    <source>
        <strain evidence="6">DSM 14429 / JCM 11212 / NBRC 100878 / IC-017</strain>
    </source>
</reference>
<dbReference type="KEGG" id="vdi:Vdis_0222"/>
<evidence type="ECO:0000259" key="4">
    <source>
        <dbReference type="Pfam" id="PF01558"/>
    </source>
</evidence>
<gene>
    <name evidence="5" type="ordered locus">Vdis_0222</name>
</gene>
<dbReference type="OrthoDB" id="27298at2157"/>
<dbReference type="Proteomes" id="UP000006681">
    <property type="component" value="Chromosome"/>
</dbReference>
<feature type="domain" description="Pyruvate/ketoisovalerate oxidoreductase catalytic" evidence="4">
    <location>
        <begin position="14"/>
        <end position="123"/>
    </location>
</feature>
<dbReference type="RefSeq" id="WP_013335359.1">
    <property type="nucleotide sequence ID" value="NC_014537.1"/>
</dbReference>
<dbReference type="Gene3D" id="3.40.920.10">
    <property type="entry name" value="Pyruvate-ferredoxin oxidoreductase, PFOR, domain III"/>
    <property type="match status" value="1"/>
</dbReference>
<dbReference type="EMBL" id="CP002100">
    <property type="protein sequence ID" value="ADN49634.1"/>
    <property type="molecule type" value="Genomic_DNA"/>
</dbReference>
<evidence type="ECO:0000313" key="6">
    <source>
        <dbReference type="Proteomes" id="UP000006681"/>
    </source>
</evidence>
<comment type="catalytic activity">
    <reaction evidence="3">
        <text>2 oxidized [2Fe-2S]-[ferredoxin] + pyruvate + CoA = 2 reduced [2Fe-2S]-[ferredoxin] + acetyl-CoA + CO2 + H(+)</text>
        <dbReference type="Rhea" id="RHEA:12765"/>
        <dbReference type="Rhea" id="RHEA-COMP:10000"/>
        <dbReference type="Rhea" id="RHEA-COMP:10001"/>
        <dbReference type="ChEBI" id="CHEBI:15361"/>
        <dbReference type="ChEBI" id="CHEBI:15378"/>
        <dbReference type="ChEBI" id="CHEBI:16526"/>
        <dbReference type="ChEBI" id="CHEBI:33737"/>
        <dbReference type="ChEBI" id="CHEBI:33738"/>
        <dbReference type="ChEBI" id="CHEBI:57287"/>
        <dbReference type="ChEBI" id="CHEBI:57288"/>
        <dbReference type="EC" id="1.2.7.1"/>
    </reaction>
</comment>
<dbReference type="STRING" id="572478.Vdis_0222"/>
<dbReference type="EC" id="1.2.7.1" evidence="1"/>
<dbReference type="InterPro" id="IPR051626">
    <property type="entry name" value="Oxidoreductase_gamma_subunit"/>
</dbReference>
<keyword evidence="2" id="KW-0560">Oxidoreductase</keyword>
<name>E1QT42_VULDI</name>
<evidence type="ECO:0000313" key="5">
    <source>
        <dbReference type="EMBL" id="ADN49634.1"/>
    </source>
</evidence>
<dbReference type="GO" id="GO:0019164">
    <property type="term" value="F:pyruvate synthase activity"/>
    <property type="evidence" value="ECO:0007669"/>
    <property type="project" value="UniProtKB-EC"/>
</dbReference>
<dbReference type="AlphaFoldDB" id="E1QT42"/>
<dbReference type="eggNOG" id="arCOG01603">
    <property type="taxonomic scope" value="Archaea"/>
</dbReference>
<dbReference type="Pfam" id="PF01558">
    <property type="entry name" value="POR"/>
    <property type="match status" value="1"/>
</dbReference>